<feature type="compositionally biased region" description="Basic and acidic residues" evidence="3">
    <location>
        <begin position="22"/>
        <end position="35"/>
    </location>
</feature>
<sequence length="241" mass="25648">MVATMTATTVARLPAKAARRALREESGVARGEHSSSARSCGLGRLSPWPEATPSVSSGGKDRGQSQVLAALGGGRWVCGMASAEESYTLELTEENVETVLDEVRPYLMADGGNVELLEIDGLTVRVKLQGACGSCPSSTTTMKMGIQRKLMEKIPEILEVEQVMDEIEGLDLTEENVESVLDEIRPYLVGAGGGAIELEEIDGPIVKVHLSGEAASVMTVRVSVTQKLREKIPLIAAVQLT</sequence>
<dbReference type="Gene3D" id="3.30.300.130">
    <property type="entry name" value="Fe-S cluster assembly (FSCA)"/>
    <property type="match status" value="2"/>
</dbReference>
<dbReference type="Proteomes" id="UP000316726">
    <property type="component" value="Chromosome 11"/>
</dbReference>
<dbReference type="GO" id="GO:0051536">
    <property type="term" value="F:iron-sulfur cluster binding"/>
    <property type="evidence" value="ECO:0007669"/>
    <property type="project" value="InterPro"/>
</dbReference>
<evidence type="ECO:0000256" key="2">
    <source>
        <dbReference type="ARBA" id="ARBA00011748"/>
    </source>
</evidence>
<evidence type="ECO:0000256" key="3">
    <source>
        <dbReference type="SAM" id="MobiDB-lite"/>
    </source>
</evidence>
<comment type="similarity">
    <text evidence="1">Belongs to the NifU family.</text>
</comment>
<dbReference type="PANTHER" id="PTHR11178">
    <property type="entry name" value="IRON-SULFUR CLUSTER SCAFFOLD PROTEIN NFU-RELATED"/>
    <property type="match status" value="1"/>
</dbReference>
<name>A0A5B8MTY6_9CHLO</name>
<reference evidence="5 6" key="1">
    <citation type="submission" date="2018-07" db="EMBL/GenBank/DDBJ databases">
        <title>The complete nuclear genome of the prasinophyte Chloropicon primus (CCMP1205).</title>
        <authorList>
            <person name="Pombert J.-F."/>
            <person name="Otis C."/>
            <person name="Turmel M."/>
            <person name="Lemieux C."/>
        </authorList>
    </citation>
    <scope>NUCLEOTIDE SEQUENCE [LARGE SCALE GENOMIC DNA]</scope>
    <source>
        <strain evidence="5 6">CCMP1205</strain>
    </source>
</reference>
<feature type="domain" description="NIF system FeS cluster assembly NifU C-terminal" evidence="4">
    <location>
        <begin position="177"/>
        <end position="238"/>
    </location>
</feature>
<evidence type="ECO:0000313" key="6">
    <source>
        <dbReference type="Proteomes" id="UP000316726"/>
    </source>
</evidence>
<dbReference type="FunFam" id="3.30.300.130:FF:000003">
    <property type="entry name" value="NifU-like protein 3, chloroplastic"/>
    <property type="match status" value="1"/>
</dbReference>
<comment type="subunit">
    <text evidence="2">Homodimer; disulfide-linked.</text>
</comment>
<organism evidence="5 6">
    <name type="scientific">Chloropicon primus</name>
    <dbReference type="NCBI Taxonomy" id="1764295"/>
    <lineage>
        <taxon>Eukaryota</taxon>
        <taxon>Viridiplantae</taxon>
        <taxon>Chlorophyta</taxon>
        <taxon>Chloropicophyceae</taxon>
        <taxon>Chloropicales</taxon>
        <taxon>Chloropicaceae</taxon>
        <taxon>Chloropicon</taxon>
    </lineage>
</organism>
<dbReference type="AlphaFoldDB" id="A0A5B8MTY6"/>
<dbReference type="PANTHER" id="PTHR11178:SF25">
    <property type="entry name" value="NIFU-LIKE PROTEIN 3, CHLOROPLASTIC"/>
    <property type="match status" value="1"/>
</dbReference>
<dbReference type="InterPro" id="IPR034904">
    <property type="entry name" value="FSCA_dom_sf"/>
</dbReference>
<dbReference type="GO" id="GO:0016226">
    <property type="term" value="P:iron-sulfur cluster assembly"/>
    <property type="evidence" value="ECO:0007669"/>
    <property type="project" value="InterPro"/>
</dbReference>
<dbReference type="SUPFAM" id="SSF117916">
    <property type="entry name" value="Fe-S cluster assembly (FSCA) domain-like"/>
    <property type="match status" value="2"/>
</dbReference>
<dbReference type="InterPro" id="IPR001075">
    <property type="entry name" value="NIF_FeS_clus_asmbl_NifU_C"/>
</dbReference>
<feature type="domain" description="NIF system FeS cluster assembly NifU C-terminal" evidence="4">
    <location>
        <begin position="96"/>
        <end position="161"/>
    </location>
</feature>
<proteinExistence type="inferred from homology"/>
<evidence type="ECO:0000256" key="1">
    <source>
        <dbReference type="ARBA" id="ARBA00006420"/>
    </source>
</evidence>
<evidence type="ECO:0000313" key="5">
    <source>
        <dbReference type="EMBL" id="QDZ23817.1"/>
    </source>
</evidence>
<dbReference type="GO" id="GO:0005506">
    <property type="term" value="F:iron ion binding"/>
    <property type="evidence" value="ECO:0007669"/>
    <property type="project" value="InterPro"/>
</dbReference>
<dbReference type="OrthoDB" id="565552at2759"/>
<gene>
    <name evidence="5" type="ORF">A3770_11p63350</name>
</gene>
<accession>A0A5B8MTY6</accession>
<dbReference type="GO" id="GO:0009570">
    <property type="term" value="C:chloroplast stroma"/>
    <property type="evidence" value="ECO:0007669"/>
    <property type="project" value="TreeGrafter"/>
</dbReference>
<keyword evidence="6" id="KW-1185">Reference proteome</keyword>
<dbReference type="Pfam" id="PF01106">
    <property type="entry name" value="NifU"/>
    <property type="match status" value="2"/>
</dbReference>
<feature type="region of interest" description="Disordered" evidence="3">
    <location>
        <begin position="22"/>
        <end position="63"/>
    </location>
</feature>
<dbReference type="GO" id="GO:0005198">
    <property type="term" value="F:structural molecule activity"/>
    <property type="evidence" value="ECO:0007669"/>
    <property type="project" value="UniProtKB-ARBA"/>
</dbReference>
<dbReference type="EMBL" id="CP031044">
    <property type="protein sequence ID" value="QDZ23817.1"/>
    <property type="molecule type" value="Genomic_DNA"/>
</dbReference>
<dbReference type="STRING" id="1764295.A0A5B8MTY6"/>
<protein>
    <submittedName>
        <fullName evidence="5">Iron-sulfur cluster assembly protein</fullName>
    </submittedName>
</protein>
<evidence type="ECO:0000259" key="4">
    <source>
        <dbReference type="Pfam" id="PF01106"/>
    </source>
</evidence>
<dbReference type="GO" id="GO:0005739">
    <property type="term" value="C:mitochondrion"/>
    <property type="evidence" value="ECO:0007669"/>
    <property type="project" value="TreeGrafter"/>
</dbReference>